<name>K9ZB38_ANACC</name>
<dbReference type="eggNOG" id="COG3636">
    <property type="taxonomic scope" value="Bacteria"/>
</dbReference>
<proteinExistence type="predicted"/>
<dbReference type="Proteomes" id="UP000010474">
    <property type="component" value="Chromosome"/>
</dbReference>
<reference evidence="2" key="1">
    <citation type="journal article" date="2013" name="Proc. Natl. Acad. Sci. U.S.A.">
        <title>Improving the coverage of the cyanobacterial phylum using diversity-driven genome sequencing.</title>
        <authorList>
            <person name="Shih P.M."/>
            <person name="Wu D."/>
            <person name="Latifi A."/>
            <person name="Axen S.D."/>
            <person name="Fewer D.P."/>
            <person name="Talla E."/>
            <person name="Calteau A."/>
            <person name="Cai F."/>
            <person name="Tandeau de Marsac N."/>
            <person name="Rippka R."/>
            <person name="Herdman M."/>
            <person name="Sivonen K."/>
            <person name="Coursin T."/>
            <person name="Laurent T."/>
            <person name="Goodwin L."/>
            <person name="Nolan M."/>
            <person name="Davenport K.W."/>
            <person name="Han C.S."/>
            <person name="Rubin E.M."/>
            <person name="Eisen J.A."/>
            <person name="Woyke T."/>
            <person name="Gugger M."/>
            <person name="Kerfeld C.A."/>
        </authorList>
    </citation>
    <scope>NUCLEOTIDE SEQUENCE [LARGE SCALE GENOMIC DNA]</scope>
    <source>
        <strain evidence="2">ATCC 27899 / PCC 7122</strain>
    </source>
</reference>
<dbReference type="KEGG" id="acy:Anacy_0347"/>
<gene>
    <name evidence="1" type="ordered locus">Anacy_0347</name>
</gene>
<organism evidence="1 2">
    <name type="scientific">Anabaena cylindrica (strain ATCC 27899 / PCC 7122)</name>
    <dbReference type="NCBI Taxonomy" id="272123"/>
    <lineage>
        <taxon>Bacteria</taxon>
        <taxon>Bacillati</taxon>
        <taxon>Cyanobacteriota</taxon>
        <taxon>Cyanophyceae</taxon>
        <taxon>Nostocales</taxon>
        <taxon>Nostocaceae</taxon>
        <taxon>Anabaena</taxon>
    </lineage>
</organism>
<keyword evidence="2" id="KW-1185">Reference proteome</keyword>
<dbReference type="HOGENOM" id="CLU_3039791_0_0_3"/>
<dbReference type="STRING" id="272123.Anacy_0347"/>
<sequence length="54" mass="6218">MALTKDFKETVNARIQRDPDFAIVLLDEAISLFLNGELETARLILRNMLNLSHF</sequence>
<dbReference type="PATRIC" id="fig|272123.3.peg.375"/>
<dbReference type="RefSeq" id="WP_015212605.1">
    <property type="nucleotide sequence ID" value="NC_019771.1"/>
</dbReference>
<evidence type="ECO:0000313" key="2">
    <source>
        <dbReference type="Proteomes" id="UP000010474"/>
    </source>
</evidence>
<dbReference type="AlphaFoldDB" id="K9ZB38"/>
<evidence type="ECO:0000313" key="1">
    <source>
        <dbReference type="EMBL" id="AFZ55949.1"/>
    </source>
</evidence>
<accession>K9ZB38</accession>
<dbReference type="EMBL" id="CP003659">
    <property type="protein sequence ID" value="AFZ55949.1"/>
    <property type="molecule type" value="Genomic_DNA"/>
</dbReference>
<protein>
    <submittedName>
        <fullName evidence="1">Addiction module antidote protein</fullName>
    </submittedName>
</protein>